<dbReference type="RefSeq" id="WP_022736096.1">
    <property type="nucleotide sequence ID" value="NZ_FXTU01000006.1"/>
</dbReference>
<accession>A0AA45WR64</accession>
<evidence type="ECO:0000313" key="3">
    <source>
        <dbReference type="Proteomes" id="UP001157946"/>
    </source>
</evidence>
<proteinExistence type="predicted"/>
<dbReference type="AlphaFoldDB" id="A0AA45WR64"/>
<sequence length="130" mass="13830">MKEALFDTAKKGWQSPWLVGQCWIWGIILFCSFLAALGLRYTSLPSDNVTAISYIVNAGALFAGGLASGRRAGRKGWMIGGIQGVLFVLLVWLLSFLAFDAAPTINPLAFLCFAFAVGGLGGMIGVNTKP</sequence>
<dbReference type="Pfam" id="PF12670">
    <property type="entry name" value="DUF3792"/>
    <property type="match status" value="1"/>
</dbReference>
<name>A0AA45WR64_9BACL</name>
<dbReference type="InterPro" id="IPR023804">
    <property type="entry name" value="DUF3792_TM"/>
</dbReference>
<feature type="transmembrane region" description="Helical" evidence="1">
    <location>
        <begin position="21"/>
        <end position="39"/>
    </location>
</feature>
<protein>
    <submittedName>
        <fullName evidence="2">Membrane protein, TIGR04086 family</fullName>
    </submittedName>
</protein>
<keyword evidence="1" id="KW-0812">Transmembrane</keyword>
<feature type="transmembrane region" description="Helical" evidence="1">
    <location>
        <begin position="76"/>
        <end position="99"/>
    </location>
</feature>
<gene>
    <name evidence="2" type="ORF">SAMN06265361_10659</name>
</gene>
<keyword evidence="1" id="KW-0472">Membrane</keyword>
<evidence type="ECO:0000256" key="1">
    <source>
        <dbReference type="SAM" id="Phobius"/>
    </source>
</evidence>
<dbReference type="NCBIfam" id="TIGR04086">
    <property type="entry name" value="TIGR04086_membr"/>
    <property type="match status" value="1"/>
</dbReference>
<organism evidence="2 3">
    <name type="scientific">Laceyella tengchongensis</name>
    <dbReference type="NCBI Taxonomy" id="574699"/>
    <lineage>
        <taxon>Bacteria</taxon>
        <taxon>Bacillati</taxon>
        <taxon>Bacillota</taxon>
        <taxon>Bacilli</taxon>
        <taxon>Bacillales</taxon>
        <taxon>Thermoactinomycetaceae</taxon>
        <taxon>Laceyella</taxon>
    </lineage>
</organism>
<keyword evidence="3" id="KW-1185">Reference proteome</keyword>
<feature type="transmembrane region" description="Helical" evidence="1">
    <location>
        <begin position="105"/>
        <end position="126"/>
    </location>
</feature>
<comment type="caution">
    <text evidence="2">The sequence shown here is derived from an EMBL/GenBank/DDBJ whole genome shotgun (WGS) entry which is preliminary data.</text>
</comment>
<dbReference type="Proteomes" id="UP001157946">
    <property type="component" value="Unassembled WGS sequence"/>
</dbReference>
<keyword evidence="1" id="KW-1133">Transmembrane helix</keyword>
<dbReference type="EMBL" id="FXTU01000006">
    <property type="protein sequence ID" value="SMP28185.1"/>
    <property type="molecule type" value="Genomic_DNA"/>
</dbReference>
<reference evidence="2" key="1">
    <citation type="submission" date="2017-05" db="EMBL/GenBank/DDBJ databases">
        <authorList>
            <person name="Varghese N."/>
            <person name="Submissions S."/>
        </authorList>
    </citation>
    <scope>NUCLEOTIDE SEQUENCE</scope>
    <source>
        <strain evidence="2">DSM 45262</strain>
    </source>
</reference>
<evidence type="ECO:0000313" key="2">
    <source>
        <dbReference type="EMBL" id="SMP28185.1"/>
    </source>
</evidence>
<feature type="transmembrane region" description="Helical" evidence="1">
    <location>
        <begin position="51"/>
        <end position="69"/>
    </location>
</feature>